<reference evidence="2 3" key="1">
    <citation type="submission" date="2024-03" db="EMBL/GenBank/DDBJ databases">
        <authorList>
            <person name="Martinez-Hernandez J."/>
        </authorList>
    </citation>
    <scope>NUCLEOTIDE SEQUENCE [LARGE SCALE GENOMIC DNA]</scope>
</reference>
<name>A0AAV1Y2F9_LUPLU</name>
<evidence type="ECO:0000256" key="1">
    <source>
        <dbReference type="SAM" id="MobiDB-lite"/>
    </source>
</evidence>
<dbReference type="EMBL" id="CAXHTB010000021">
    <property type="protein sequence ID" value="CAL0328118.1"/>
    <property type="molecule type" value="Genomic_DNA"/>
</dbReference>
<evidence type="ECO:0000313" key="3">
    <source>
        <dbReference type="Proteomes" id="UP001497480"/>
    </source>
</evidence>
<feature type="region of interest" description="Disordered" evidence="1">
    <location>
        <begin position="194"/>
        <end position="227"/>
    </location>
</feature>
<sequence length="227" mass="26135">MKKPTVLLFDSYSHRQHFRQQTRGSEKIYEQGGSSHASGSDVSRLQNIDFNLRSTNVDLVRSRSAKQPKITGRFMDAARKKLRETVGKFIIYERMAMNVTRSPWFHNLIIAAAQLFKHYQPMITSNQEGEHSLDDFKPVSSCNRYNPTVITSEFDNIKINKSSNIIAPLTNSHASFRTQPKSKGMISWSFPRFKKKHNKNGSSPNRTKYEEVPHDKDLGLNGIFQRE</sequence>
<gene>
    <name evidence="2" type="ORF">LLUT_LOCUS29178</name>
</gene>
<protein>
    <submittedName>
        <fullName evidence="2">Uncharacterized protein</fullName>
    </submittedName>
</protein>
<feature type="compositionally biased region" description="Basic and acidic residues" evidence="1">
    <location>
        <begin position="207"/>
        <end position="218"/>
    </location>
</feature>
<dbReference type="Proteomes" id="UP001497480">
    <property type="component" value="Unassembled WGS sequence"/>
</dbReference>
<organism evidence="2 3">
    <name type="scientific">Lupinus luteus</name>
    <name type="common">European yellow lupine</name>
    <dbReference type="NCBI Taxonomy" id="3873"/>
    <lineage>
        <taxon>Eukaryota</taxon>
        <taxon>Viridiplantae</taxon>
        <taxon>Streptophyta</taxon>
        <taxon>Embryophyta</taxon>
        <taxon>Tracheophyta</taxon>
        <taxon>Spermatophyta</taxon>
        <taxon>Magnoliopsida</taxon>
        <taxon>eudicotyledons</taxon>
        <taxon>Gunneridae</taxon>
        <taxon>Pentapetalae</taxon>
        <taxon>rosids</taxon>
        <taxon>fabids</taxon>
        <taxon>Fabales</taxon>
        <taxon>Fabaceae</taxon>
        <taxon>Papilionoideae</taxon>
        <taxon>50 kb inversion clade</taxon>
        <taxon>genistoids sensu lato</taxon>
        <taxon>core genistoids</taxon>
        <taxon>Genisteae</taxon>
        <taxon>Lupinus</taxon>
    </lineage>
</organism>
<comment type="caution">
    <text evidence="2">The sequence shown here is derived from an EMBL/GenBank/DDBJ whole genome shotgun (WGS) entry which is preliminary data.</text>
</comment>
<evidence type="ECO:0000313" key="2">
    <source>
        <dbReference type="EMBL" id="CAL0328118.1"/>
    </source>
</evidence>
<keyword evidence="3" id="KW-1185">Reference proteome</keyword>
<accession>A0AAV1Y2F9</accession>
<dbReference type="AlphaFoldDB" id="A0AAV1Y2F9"/>
<feature type="compositionally biased region" description="Polar residues" evidence="1">
    <location>
        <begin position="32"/>
        <end position="41"/>
    </location>
</feature>
<feature type="region of interest" description="Disordered" evidence="1">
    <location>
        <begin position="20"/>
        <end position="41"/>
    </location>
</feature>
<proteinExistence type="predicted"/>